<dbReference type="STRING" id="946677.SAMN05444484_101396"/>
<dbReference type="InterPro" id="IPR041408">
    <property type="entry name" value="Hcp_Tssd"/>
</dbReference>
<keyword evidence="2" id="KW-1185">Reference proteome</keyword>
<accession>A0A1M6Y405</accession>
<evidence type="ECO:0000313" key="1">
    <source>
        <dbReference type="EMBL" id="SHL12755.1"/>
    </source>
</evidence>
<organism evidence="1 2">
    <name type="scientific">Flavobacterium chilense</name>
    <dbReference type="NCBI Taxonomy" id="946677"/>
    <lineage>
        <taxon>Bacteria</taxon>
        <taxon>Pseudomonadati</taxon>
        <taxon>Bacteroidota</taxon>
        <taxon>Flavobacteriia</taxon>
        <taxon>Flavobacteriales</taxon>
        <taxon>Flavobacteriaceae</taxon>
        <taxon>Flavobacterium</taxon>
    </lineage>
</organism>
<sequence>MTSAKLFILGQERELLWITTNYYRYTSAIGSPTSDINGGLITLSFVSQESDEIFWYNMTKDIENEIERMEKGEVHFYSKGQEDIPIRKYKFNDAFLVQFSEIFYTDEVDETNNMQVVLTISPAIQNYGTPHDFIKDWQVSWIPPNEPLYFVPTEEEEERIIYINGHFYNNDGTFEGKINDPDFEGSIDDVYVCDGKSTQKKNGEDFVTYNNTKILKENDVNITHNDFIKFAGIAYAESSVGNGVENKNEVYAIANTMVNYKKLTGKKSLAYAATDGNPMFDKFKKAIDDKRNNTFMQTVIAGAINALNRGRDYSNNGTHWAGNDIGSKFEKWHEGLIFTDCDHDLFKLGDNAVPGEHYITYKNGKAPTLRGKWDYKWESTAAYSGKNSKGKISGTTFMKVSEKFKIATGNNGQ</sequence>
<proteinExistence type="predicted"/>
<protein>
    <submittedName>
        <fullName evidence="1">Uncharacterized protein</fullName>
    </submittedName>
</protein>
<dbReference type="AlphaFoldDB" id="A0A1M6Y405"/>
<reference evidence="2" key="1">
    <citation type="submission" date="2016-11" db="EMBL/GenBank/DDBJ databases">
        <authorList>
            <person name="Varghese N."/>
            <person name="Submissions S."/>
        </authorList>
    </citation>
    <scope>NUCLEOTIDE SEQUENCE [LARGE SCALE GENOMIC DNA]</scope>
    <source>
        <strain evidence="2">DSM 24724</strain>
    </source>
</reference>
<dbReference type="GO" id="GO:0033104">
    <property type="term" value="C:type VI protein secretion system complex"/>
    <property type="evidence" value="ECO:0007669"/>
    <property type="project" value="InterPro"/>
</dbReference>
<dbReference type="Proteomes" id="UP000184028">
    <property type="component" value="Unassembled WGS sequence"/>
</dbReference>
<dbReference type="EMBL" id="FRBT01000001">
    <property type="protein sequence ID" value="SHL12755.1"/>
    <property type="molecule type" value="Genomic_DNA"/>
</dbReference>
<dbReference type="RefSeq" id="WP_068843682.1">
    <property type="nucleotide sequence ID" value="NZ_FRBT01000001.1"/>
</dbReference>
<evidence type="ECO:0000313" key="2">
    <source>
        <dbReference type="Proteomes" id="UP000184028"/>
    </source>
</evidence>
<dbReference type="OrthoDB" id="1221248at2"/>
<name>A0A1M6Y405_9FLAO</name>
<gene>
    <name evidence="1" type="ORF">SAMN05444484_101396</name>
</gene>
<dbReference type="Pfam" id="PF17642">
    <property type="entry name" value="TssD"/>
    <property type="match status" value="1"/>
</dbReference>